<evidence type="ECO:0000313" key="4">
    <source>
        <dbReference type="RefSeq" id="XP_056688734.1"/>
    </source>
</evidence>
<dbReference type="Pfam" id="PF03372">
    <property type="entry name" value="Exo_endo_phos"/>
    <property type="match status" value="1"/>
</dbReference>
<dbReference type="Pfam" id="PF00078">
    <property type="entry name" value="RVT_1"/>
    <property type="match status" value="1"/>
</dbReference>
<dbReference type="Proteomes" id="UP000813463">
    <property type="component" value="Chromosome 6"/>
</dbReference>
<dbReference type="InterPro" id="IPR002156">
    <property type="entry name" value="RNaseH_domain"/>
</dbReference>
<dbReference type="InterPro" id="IPR036397">
    <property type="entry name" value="RNaseH_sf"/>
</dbReference>
<dbReference type="InterPro" id="IPR000477">
    <property type="entry name" value="RT_dom"/>
</dbReference>
<name>A0ABM3QZI9_SPIOL</name>
<dbReference type="RefSeq" id="XP_056688734.1">
    <property type="nucleotide sequence ID" value="XM_056832756.1"/>
</dbReference>
<evidence type="ECO:0000259" key="2">
    <source>
        <dbReference type="PROSITE" id="PS50878"/>
    </source>
</evidence>
<dbReference type="PROSITE" id="PS50878">
    <property type="entry name" value="RT_POL"/>
    <property type="match status" value="1"/>
</dbReference>
<reference evidence="3" key="1">
    <citation type="journal article" date="2021" name="Nat. Commun.">
        <title>Genomic analyses provide insights into spinach domestication and the genetic basis of agronomic traits.</title>
        <authorList>
            <person name="Cai X."/>
            <person name="Sun X."/>
            <person name="Xu C."/>
            <person name="Sun H."/>
            <person name="Wang X."/>
            <person name="Ge C."/>
            <person name="Zhang Z."/>
            <person name="Wang Q."/>
            <person name="Fei Z."/>
            <person name="Jiao C."/>
            <person name="Wang Q."/>
        </authorList>
    </citation>
    <scope>NUCLEOTIDE SEQUENCE [LARGE SCALE GENOMIC DNA]</scope>
    <source>
        <strain evidence="3">cv. Varoflay</strain>
    </source>
</reference>
<sequence>MKTLVWNCYGLGNPLTVKALQDWCWRDRPNIVFVMETKMDAGRLELVHNRCGFENGFCLSSNGRSEGLGFWWRDIKVNICSYSLHHIEVEVCDSENVPKWKAVGIYGWPEAANKHYTWELMRAIKARSSLPTVMFGDFNEIMGMHEKEGGAVRGERQLDAFREAIEACDCRDLGYKGNIFTWKRGTSMETMVRERLDRYIADTQWCSMFPYSEVIHFPICHSNHAAILLKFGDKEEKKKNGKLFRFEAMWLSRNECGAVQKRIKMAERKLKETQGRALDAQQLLQCNEIVDELDDLRRLEESYWHARARANELRDVNKRGDGCDYCRVLWWLFASGSPDRFDEALVGVEMVVTNDMWEMLEEEPTGEEIREALFQMHPNKAPGPDGMHALFFQKFWGVIGGDVIRFVKGWWRGEVDLKEVNRTCIVLIPKVNDPKRMTEFRPISLCNVLYKIISKTLANKLKTMLGTIISENQSAFVPKRLTTDNALVAFEIFHSMKRRGEGKDGTIALKLDMSKAYDRVEWVFLERVMLKMGFQQSWIGRIMQCLNSVSFSFKYNGSISGALIPTRGLRQGDPISPYLFLICADAFSMLLKKAVTDNAIHEARVCRGAPRVSHLFFADDSILFAKANLHECSKVADIISTYERESGQKVNLSKTEVAFSKCVEEGRRQEIVSTLGVRVVDKHEKYLGLPTIIGRSKKAVFACLKGENLEKATRVKGETVVSPGKGGSYKGSSTGYPKIYDERIQDTRRADRRDTLGSGSFLVGIKRVGAEDSLAQGVLKEKYYKHSDFLDAFRGYDPSYTWRSIWGAKALLLDGMKWRVGNGSSIRVWDDSWLPSEGNTYVPTPGIDSNPDMQVYELINFDEGGWDVAKVEATFNGDDCRAMLDIPISNFWPQDRRYWWSASDGVYTVRTGYWLGRLGQTRAWEMYYGERERELWRVVWQLGEPPKLCHFIWRACKGSLGVMDVLCKRHIRDNSQCPVCGAMEETLMHAVFECKYASTIWSHSEFFGLLAEAPCESFEERFVWLAGKMERDQLRVVASLAWAAWFCRNKGVFDAANTVDPVSIAAGFVKLNKDYGSYMGKVGMVTQQTHFPSASTWIKPPEFCVKVNVDAHTMEGIGVRFGVVIRDENGKILLAAVKSVGARWKPALAEAGAARYGLELARRMGYKTVILECDALNVVRAIQEKQDGAKKPSKEGR</sequence>
<keyword evidence="1" id="KW-0175">Coiled coil</keyword>
<dbReference type="InterPro" id="IPR026960">
    <property type="entry name" value="RVT-Znf"/>
</dbReference>
<dbReference type="Gene3D" id="3.30.420.10">
    <property type="entry name" value="Ribonuclease H-like superfamily/Ribonuclease H"/>
    <property type="match status" value="1"/>
</dbReference>
<dbReference type="SUPFAM" id="SSF56672">
    <property type="entry name" value="DNA/RNA polymerases"/>
    <property type="match status" value="1"/>
</dbReference>
<proteinExistence type="predicted"/>
<dbReference type="CDD" id="cd01650">
    <property type="entry name" value="RT_nLTR_like"/>
    <property type="match status" value="1"/>
</dbReference>
<evidence type="ECO:0000313" key="3">
    <source>
        <dbReference type="Proteomes" id="UP000813463"/>
    </source>
</evidence>
<protein>
    <recommendedName>
        <fullName evidence="2">Reverse transcriptase domain-containing protein</fullName>
    </recommendedName>
</protein>
<keyword evidence="3" id="KW-1185">Reference proteome</keyword>
<feature type="domain" description="Reverse transcriptase" evidence="2">
    <location>
        <begin position="409"/>
        <end position="679"/>
    </location>
</feature>
<organism evidence="3 4">
    <name type="scientific">Spinacia oleracea</name>
    <name type="common">Spinach</name>
    <dbReference type="NCBI Taxonomy" id="3562"/>
    <lineage>
        <taxon>Eukaryota</taxon>
        <taxon>Viridiplantae</taxon>
        <taxon>Streptophyta</taxon>
        <taxon>Embryophyta</taxon>
        <taxon>Tracheophyta</taxon>
        <taxon>Spermatophyta</taxon>
        <taxon>Magnoliopsida</taxon>
        <taxon>eudicotyledons</taxon>
        <taxon>Gunneridae</taxon>
        <taxon>Pentapetalae</taxon>
        <taxon>Caryophyllales</taxon>
        <taxon>Chenopodiaceae</taxon>
        <taxon>Chenopodioideae</taxon>
        <taxon>Anserineae</taxon>
        <taxon>Spinacia</taxon>
    </lineage>
</organism>
<dbReference type="InterPro" id="IPR036691">
    <property type="entry name" value="Endo/exonu/phosph_ase_sf"/>
</dbReference>
<reference evidence="4" key="2">
    <citation type="submission" date="2025-08" db="UniProtKB">
        <authorList>
            <consortium name="RefSeq"/>
        </authorList>
    </citation>
    <scope>IDENTIFICATION</scope>
    <source>
        <tissue evidence="4">Leaf</tissue>
    </source>
</reference>
<dbReference type="GeneID" id="130463586"/>
<evidence type="ECO:0000256" key="1">
    <source>
        <dbReference type="SAM" id="Coils"/>
    </source>
</evidence>
<dbReference type="PANTHER" id="PTHR46890">
    <property type="entry name" value="NON-LTR RETROLELEMENT REVERSE TRANSCRIPTASE-LIKE PROTEIN-RELATED"/>
    <property type="match status" value="1"/>
</dbReference>
<dbReference type="InterPro" id="IPR044730">
    <property type="entry name" value="RNase_H-like_dom_plant"/>
</dbReference>
<dbReference type="SUPFAM" id="SSF56219">
    <property type="entry name" value="DNase I-like"/>
    <property type="match status" value="1"/>
</dbReference>
<dbReference type="Pfam" id="PF13456">
    <property type="entry name" value="RVT_3"/>
    <property type="match status" value="1"/>
</dbReference>
<gene>
    <name evidence="4" type="primary">LOC130463586</name>
</gene>
<dbReference type="Gene3D" id="3.60.10.10">
    <property type="entry name" value="Endonuclease/exonuclease/phosphatase"/>
    <property type="match status" value="1"/>
</dbReference>
<dbReference type="InterPro" id="IPR052343">
    <property type="entry name" value="Retrotransposon-Effector_Assoc"/>
</dbReference>
<dbReference type="PANTHER" id="PTHR46890:SF48">
    <property type="entry name" value="RNA-DIRECTED DNA POLYMERASE"/>
    <property type="match status" value="1"/>
</dbReference>
<dbReference type="InterPro" id="IPR043502">
    <property type="entry name" value="DNA/RNA_pol_sf"/>
</dbReference>
<dbReference type="InterPro" id="IPR005135">
    <property type="entry name" value="Endo/exonuclease/phosphatase"/>
</dbReference>
<dbReference type="Pfam" id="PF13966">
    <property type="entry name" value="zf-RVT"/>
    <property type="match status" value="1"/>
</dbReference>
<accession>A0ABM3QZI9</accession>
<dbReference type="CDD" id="cd06222">
    <property type="entry name" value="RNase_H_like"/>
    <property type="match status" value="1"/>
</dbReference>
<feature type="coiled-coil region" evidence="1">
    <location>
        <begin position="256"/>
        <end position="283"/>
    </location>
</feature>